<proteinExistence type="predicted"/>
<keyword evidence="3" id="KW-1185">Reference proteome</keyword>
<gene>
    <name evidence="2" type="ORF">J2S55_004049</name>
</gene>
<dbReference type="EMBL" id="JAUSRB010000002">
    <property type="protein sequence ID" value="MDP9864783.1"/>
    <property type="molecule type" value="Genomic_DNA"/>
</dbReference>
<accession>A0ABT9R6A6</accession>
<evidence type="ECO:0000313" key="2">
    <source>
        <dbReference type="EMBL" id="MDP9864783.1"/>
    </source>
</evidence>
<comment type="caution">
    <text evidence="2">The sequence shown here is derived from an EMBL/GenBank/DDBJ whole genome shotgun (WGS) entry which is preliminary data.</text>
</comment>
<evidence type="ECO:0000313" key="3">
    <source>
        <dbReference type="Proteomes" id="UP001230426"/>
    </source>
</evidence>
<reference evidence="2 3" key="1">
    <citation type="submission" date="2023-07" db="EMBL/GenBank/DDBJ databases">
        <title>Sequencing the genomes of 1000 actinobacteria strains.</title>
        <authorList>
            <person name="Klenk H.-P."/>
        </authorList>
    </citation>
    <scope>NUCLEOTIDE SEQUENCE [LARGE SCALE GENOMIC DNA]</scope>
    <source>
        <strain evidence="2 3">DSM 44109</strain>
    </source>
</reference>
<feature type="compositionally biased region" description="Basic residues" evidence="1">
    <location>
        <begin position="23"/>
        <end position="33"/>
    </location>
</feature>
<dbReference type="RefSeq" id="WP_306863199.1">
    <property type="nucleotide sequence ID" value="NZ_JAUSRB010000002.1"/>
</dbReference>
<dbReference type="Proteomes" id="UP001230426">
    <property type="component" value="Unassembled WGS sequence"/>
</dbReference>
<evidence type="ECO:0000256" key="1">
    <source>
        <dbReference type="SAM" id="MobiDB-lite"/>
    </source>
</evidence>
<protein>
    <submittedName>
        <fullName evidence="2">Uncharacterized protein</fullName>
    </submittedName>
</protein>
<sequence>MRGLDAGLPTPLADLPAEAVPALRHRPRHRRTARSGLEEAGPGKTVTGADRRRS</sequence>
<name>A0ABT9R6A6_9ACTN</name>
<feature type="region of interest" description="Disordered" evidence="1">
    <location>
        <begin position="1"/>
        <end position="54"/>
    </location>
</feature>
<organism evidence="2 3">
    <name type="scientific">Streptosporangium brasiliense</name>
    <dbReference type="NCBI Taxonomy" id="47480"/>
    <lineage>
        <taxon>Bacteria</taxon>
        <taxon>Bacillati</taxon>
        <taxon>Actinomycetota</taxon>
        <taxon>Actinomycetes</taxon>
        <taxon>Streptosporangiales</taxon>
        <taxon>Streptosporangiaceae</taxon>
        <taxon>Streptosporangium</taxon>
    </lineage>
</organism>